<reference evidence="2 3" key="1">
    <citation type="journal article" date="2016" name="Sci. Rep.">
        <title>Metabolic traits of an uncultured archaeal lineage -MSBL1- from brine pools of the Red Sea.</title>
        <authorList>
            <person name="Mwirichia R."/>
            <person name="Alam I."/>
            <person name="Rashid M."/>
            <person name="Vinu M."/>
            <person name="Ba-Alawi W."/>
            <person name="Anthony Kamau A."/>
            <person name="Kamanda Ngugi D."/>
            <person name="Goker M."/>
            <person name="Klenk H.P."/>
            <person name="Bajic V."/>
            <person name="Stingl U."/>
        </authorList>
    </citation>
    <scope>NUCLEOTIDE SEQUENCE [LARGE SCALE GENOMIC DNA]</scope>
    <source>
        <strain evidence="2">SCGC-AAA259I09</strain>
    </source>
</reference>
<sequence length="196" mass="21625">MSENRQREIAVLRGLGYSQAEIAEKLGISQSQVQYRLSNLKEQTQQKGVDSVLGSLGLRRGPKSEEDLGRKVSKILDGFGVEYTRNKRLGGELLLDQLDFLIEAGDGEKIAVEVKVVPSDESSETLRSAAFTSQFLKKKLRSLKYVLVVGGSGAEDLTSGLGEELKEAGYFDEVFLEDKLDEFERYVEKELEGGGA</sequence>
<dbReference type="Proteomes" id="UP000070463">
    <property type="component" value="Unassembled WGS sequence"/>
</dbReference>
<dbReference type="GO" id="GO:0016987">
    <property type="term" value="F:sigma factor activity"/>
    <property type="evidence" value="ECO:0007669"/>
    <property type="project" value="InterPro"/>
</dbReference>
<feature type="domain" description="RNA polymerase sigma factor 70 region 4 type 2" evidence="1">
    <location>
        <begin position="5"/>
        <end position="39"/>
    </location>
</feature>
<proteinExistence type="predicted"/>
<organism evidence="2 3">
    <name type="scientific">candidate division MSBL1 archaeon SCGC-AAA259I09</name>
    <dbReference type="NCBI Taxonomy" id="1698267"/>
    <lineage>
        <taxon>Archaea</taxon>
        <taxon>Methanobacteriati</taxon>
        <taxon>Methanobacteriota</taxon>
        <taxon>candidate division MSBL1</taxon>
    </lineage>
</organism>
<dbReference type="AlphaFoldDB" id="A0A133URV0"/>
<protein>
    <recommendedName>
        <fullName evidence="1">RNA polymerase sigma factor 70 region 4 type 2 domain-containing protein</fullName>
    </recommendedName>
</protein>
<dbReference type="InterPro" id="IPR036388">
    <property type="entry name" value="WH-like_DNA-bd_sf"/>
</dbReference>
<gene>
    <name evidence="2" type="ORF">AKJ37_04065</name>
</gene>
<dbReference type="GO" id="GO:0003677">
    <property type="term" value="F:DNA binding"/>
    <property type="evidence" value="ECO:0007669"/>
    <property type="project" value="InterPro"/>
</dbReference>
<accession>A0A133URV0</accession>
<dbReference type="InterPro" id="IPR016032">
    <property type="entry name" value="Sig_transdc_resp-reg_C-effctor"/>
</dbReference>
<evidence type="ECO:0000313" key="2">
    <source>
        <dbReference type="EMBL" id="KXA96964.1"/>
    </source>
</evidence>
<keyword evidence="3" id="KW-1185">Reference proteome</keyword>
<dbReference type="EMBL" id="LHXR01000051">
    <property type="protein sequence ID" value="KXA96964.1"/>
    <property type="molecule type" value="Genomic_DNA"/>
</dbReference>
<dbReference type="SUPFAM" id="SSF46894">
    <property type="entry name" value="C-terminal effector domain of the bipartite response regulators"/>
    <property type="match status" value="1"/>
</dbReference>
<dbReference type="Gene3D" id="1.10.10.10">
    <property type="entry name" value="Winged helix-like DNA-binding domain superfamily/Winged helix DNA-binding domain"/>
    <property type="match status" value="1"/>
</dbReference>
<comment type="caution">
    <text evidence="2">The sequence shown here is derived from an EMBL/GenBank/DDBJ whole genome shotgun (WGS) entry which is preliminary data.</text>
</comment>
<evidence type="ECO:0000259" key="1">
    <source>
        <dbReference type="Pfam" id="PF08281"/>
    </source>
</evidence>
<dbReference type="InterPro" id="IPR013249">
    <property type="entry name" value="RNA_pol_sigma70_r4_t2"/>
</dbReference>
<evidence type="ECO:0000313" key="3">
    <source>
        <dbReference type="Proteomes" id="UP000070463"/>
    </source>
</evidence>
<name>A0A133URV0_9EURY</name>
<dbReference type="GO" id="GO:0006352">
    <property type="term" value="P:DNA-templated transcription initiation"/>
    <property type="evidence" value="ECO:0007669"/>
    <property type="project" value="InterPro"/>
</dbReference>
<dbReference type="Pfam" id="PF08281">
    <property type="entry name" value="Sigma70_r4_2"/>
    <property type="match status" value="1"/>
</dbReference>